<evidence type="ECO:0000313" key="2">
    <source>
        <dbReference type="EMBL" id="MBK6266839.1"/>
    </source>
</evidence>
<keyword evidence="1" id="KW-0812">Transmembrane</keyword>
<feature type="transmembrane region" description="Helical" evidence="1">
    <location>
        <begin position="244"/>
        <end position="261"/>
    </location>
</feature>
<feature type="transmembrane region" description="Helical" evidence="1">
    <location>
        <begin position="176"/>
        <end position="195"/>
    </location>
</feature>
<evidence type="ECO:0008006" key="4">
    <source>
        <dbReference type="Google" id="ProtNLM"/>
    </source>
</evidence>
<feature type="transmembrane region" description="Helical" evidence="1">
    <location>
        <begin position="345"/>
        <end position="363"/>
    </location>
</feature>
<sequence>MSKNTFEKYNRNRLSEIAYFLFELARKEKTFLILIVVLTFLCGIVTPYPQIAMWLGFCMAAYSAIANDSIQTIGTFIASNSKKKWWILWLYIGIIFLATVFYSWYVFDGDVSHQRLASKGFDVAPSSFSFLQLAAPILLLILTRLRMPVSTSVLLLSAFSTQADSIVKVLTKSFSGYIIAFISAILIWFLVSKYVSRYFKGSKPSKWWMPLQWITSGALWSIWISQDAANIAVYLPRSLSAWQFVAFSGFIFIGLGVLFYLKGDKIQGIVNEKSGVTDVRAATLVDLIYALLLYYFKVISTIPISTTWVFIGLLGGRELVIALSKRRKSKRSKSIKKATKLLRRDVLYASIGLVLSIMLALAINDDVRIELINELRMLFE</sequence>
<dbReference type="RefSeq" id="WP_201432522.1">
    <property type="nucleotide sequence ID" value="NZ_JAEQBW010000011.1"/>
</dbReference>
<organism evidence="2 3">
    <name type="scientific">Marivirga aurantiaca</name>
    <dbReference type="NCBI Taxonomy" id="2802615"/>
    <lineage>
        <taxon>Bacteria</taxon>
        <taxon>Pseudomonadati</taxon>
        <taxon>Bacteroidota</taxon>
        <taxon>Cytophagia</taxon>
        <taxon>Cytophagales</taxon>
        <taxon>Marivirgaceae</taxon>
        <taxon>Marivirga</taxon>
    </lineage>
</organism>
<feature type="transmembrane region" description="Helical" evidence="1">
    <location>
        <begin position="281"/>
        <end position="299"/>
    </location>
</feature>
<keyword evidence="1" id="KW-1133">Transmembrane helix</keyword>
<reference evidence="2" key="1">
    <citation type="submission" date="2021-01" db="EMBL/GenBank/DDBJ databases">
        <title>Marivirga aurantiaca sp. nov., isolated from intertidal surface sediments.</title>
        <authorList>
            <person name="Zhang M."/>
        </authorList>
    </citation>
    <scope>NUCLEOTIDE SEQUENCE</scope>
    <source>
        <strain evidence="2">S37H4</strain>
    </source>
</reference>
<comment type="caution">
    <text evidence="2">The sequence shown here is derived from an EMBL/GenBank/DDBJ whole genome shotgun (WGS) entry which is preliminary data.</text>
</comment>
<dbReference type="AlphaFoldDB" id="A0A934X1A5"/>
<keyword evidence="1" id="KW-0472">Membrane</keyword>
<dbReference type="Proteomes" id="UP000611723">
    <property type="component" value="Unassembled WGS sequence"/>
</dbReference>
<feature type="transmembrane region" description="Helical" evidence="1">
    <location>
        <begin position="127"/>
        <end position="145"/>
    </location>
</feature>
<proteinExistence type="predicted"/>
<evidence type="ECO:0000313" key="3">
    <source>
        <dbReference type="Proteomes" id="UP000611723"/>
    </source>
</evidence>
<evidence type="ECO:0000256" key="1">
    <source>
        <dbReference type="SAM" id="Phobius"/>
    </source>
</evidence>
<feature type="transmembrane region" description="Helical" evidence="1">
    <location>
        <begin position="207"/>
        <end position="224"/>
    </location>
</feature>
<accession>A0A934X1A5</accession>
<keyword evidence="3" id="KW-1185">Reference proteome</keyword>
<gene>
    <name evidence="2" type="ORF">JKA74_17480</name>
</gene>
<name>A0A934X1A5_9BACT</name>
<protein>
    <recommendedName>
        <fullName evidence="4">Phosphate/sulfate permease</fullName>
    </recommendedName>
</protein>
<feature type="transmembrane region" description="Helical" evidence="1">
    <location>
        <begin position="30"/>
        <end position="48"/>
    </location>
</feature>
<dbReference type="EMBL" id="JAEQBW010000011">
    <property type="protein sequence ID" value="MBK6266839.1"/>
    <property type="molecule type" value="Genomic_DNA"/>
</dbReference>
<feature type="transmembrane region" description="Helical" evidence="1">
    <location>
        <begin position="305"/>
        <end position="324"/>
    </location>
</feature>
<feature type="transmembrane region" description="Helical" evidence="1">
    <location>
        <begin position="85"/>
        <end position="107"/>
    </location>
</feature>